<accession>A0ABW9QXT8</accession>
<dbReference type="Pfam" id="PF14907">
    <property type="entry name" value="NTP_transf_5"/>
    <property type="match status" value="1"/>
</dbReference>
<feature type="non-terminal residue" evidence="1">
    <location>
        <position position="240"/>
    </location>
</feature>
<dbReference type="Proteomes" id="UP000437736">
    <property type="component" value="Unassembled WGS sequence"/>
</dbReference>
<protein>
    <recommendedName>
        <fullName evidence="3">Nucleotidyltransferase family protein</fullName>
    </recommendedName>
</protein>
<gene>
    <name evidence="1" type="ORF">GHK86_15275</name>
</gene>
<evidence type="ECO:0008006" key="3">
    <source>
        <dbReference type="Google" id="ProtNLM"/>
    </source>
</evidence>
<name>A0ABW9QXT8_9ACTN</name>
<evidence type="ECO:0000313" key="1">
    <source>
        <dbReference type="EMBL" id="MST34077.1"/>
    </source>
</evidence>
<organism evidence="1 2">
    <name type="scientific">Acidiferrimicrobium australe</name>
    <dbReference type="NCBI Taxonomy" id="2664430"/>
    <lineage>
        <taxon>Bacteria</taxon>
        <taxon>Bacillati</taxon>
        <taxon>Actinomycetota</taxon>
        <taxon>Acidimicrobiia</taxon>
        <taxon>Acidimicrobiales</taxon>
        <taxon>Acidimicrobiaceae</taxon>
        <taxon>Acidiferrimicrobium</taxon>
    </lineage>
</organism>
<reference evidence="1 2" key="1">
    <citation type="submission" date="2019-11" db="EMBL/GenBank/DDBJ databases">
        <title>Acidiferrimicrobium australis gen. nov., sp. nov., an acidophilic and obligately heterotrophic, member of the Actinobacteria that catalyses dissimilatory oxido- reduction of iron isolated from metal-rich acidic water in Chile.</title>
        <authorList>
            <person name="Gonzalez D."/>
            <person name="Huber K."/>
            <person name="Hedrich S."/>
            <person name="Rojas-Villalobos C."/>
            <person name="Quatrini R."/>
            <person name="Dinamarca M.A."/>
            <person name="Schwarz A."/>
            <person name="Canales C."/>
            <person name="Nancucheo I."/>
        </authorList>
    </citation>
    <scope>NUCLEOTIDE SEQUENCE [LARGE SCALE GENOMIC DNA]</scope>
    <source>
        <strain evidence="1 2">USS-CCA1</strain>
    </source>
</reference>
<comment type="caution">
    <text evidence="1">The sequence shown here is derived from an EMBL/GenBank/DDBJ whole genome shotgun (WGS) entry which is preliminary data.</text>
</comment>
<keyword evidence="2" id="KW-1185">Reference proteome</keyword>
<evidence type="ECO:0000313" key="2">
    <source>
        <dbReference type="Proteomes" id="UP000437736"/>
    </source>
</evidence>
<proteinExistence type="predicted"/>
<dbReference type="InterPro" id="IPR039498">
    <property type="entry name" value="NTP_transf_5"/>
</dbReference>
<sequence>MPRGPGGRVIDLATVARHGLAGAPDPELGPVEATAWTRLVQEATNQRLTGLLVAMVLDGSLDPTDAQEASLVEAHRNALARDLLVERTVLWAVGCLDASGVDHRVLKGTATAHLDYDDPGLRSFVDADLLVRADQWDRAVAALEEGGARRESREPRRGWDRQFAKCVTLTTPDRYEIDLHRTFVFGPLGFTVRLPDLWAGCEEFALGGRRVRALDREARWLHACFTAAAADVPARLVSLR</sequence>
<dbReference type="EMBL" id="WJHE01000839">
    <property type="protein sequence ID" value="MST34077.1"/>
    <property type="molecule type" value="Genomic_DNA"/>
</dbReference>